<organism evidence="5 6">
    <name type="scientific">Acanthochromis polyacanthus</name>
    <name type="common">spiny chromis</name>
    <dbReference type="NCBI Taxonomy" id="80966"/>
    <lineage>
        <taxon>Eukaryota</taxon>
        <taxon>Metazoa</taxon>
        <taxon>Chordata</taxon>
        <taxon>Craniata</taxon>
        <taxon>Vertebrata</taxon>
        <taxon>Euteleostomi</taxon>
        <taxon>Actinopterygii</taxon>
        <taxon>Neopterygii</taxon>
        <taxon>Teleostei</taxon>
        <taxon>Neoteleostei</taxon>
        <taxon>Acanthomorphata</taxon>
        <taxon>Ovalentaria</taxon>
        <taxon>Pomacentridae</taxon>
        <taxon>Acanthochromis</taxon>
    </lineage>
</organism>
<dbReference type="Ensembl" id="ENSAPOT00000008488.1">
    <property type="protein sequence ID" value="ENSAPOP00000024568.1"/>
    <property type="gene ID" value="ENSAPOG00000007029.1"/>
</dbReference>
<reference evidence="5" key="1">
    <citation type="submission" date="2025-08" db="UniProtKB">
        <authorList>
            <consortium name="Ensembl"/>
        </authorList>
    </citation>
    <scope>IDENTIFICATION</scope>
</reference>
<dbReference type="GO" id="GO:0019254">
    <property type="term" value="P:carnitine metabolic process, CoA-linked"/>
    <property type="evidence" value="ECO:0007669"/>
    <property type="project" value="TreeGrafter"/>
</dbReference>
<evidence type="ECO:0000256" key="2">
    <source>
        <dbReference type="ARBA" id="ARBA00023315"/>
    </source>
</evidence>
<dbReference type="InterPro" id="IPR000542">
    <property type="entry name" value="Carn_acyl_trans"/>
</dbReference>
<keyword evidence="6" id="KW-1185">Reference proteome</keyword>
<reference evidence="5" key="2">
    <citation type="submission" date="2025-09" db="UniProtKB">
        <authorList>
            <consortium name="Ensembl"/>
        </authorList>
    </citation>
    <scope>IDENTIFICATION</scope>
</reference>
<evidence type="ECO:0000313" key="5">
    <source>
        <dbReference type="Ensembl" id="ENSAPOP00000024568.1"/>
    </source>
</evidence>
<dbReference type="STRING" id="80966.ENSAPOP00000024568"/>
<accession>A0A3Q1G3X8</accession>
<dbReference type="PANTHER" id="PTHR22589">
    <property type="entry name" value="CARNITINE O-ACYLTRANSFERASE"/>
    <property type="match status" value="1"/>
</dbReference>
<keyword evidence="2" id="KW-0808">Transferase</keyword>
<protein>
    <recommendedName>
        <fullName evidence="4">Choline/carnitine acyltransferase domain-containing protein</fullName>
    </recommendedName>
</protein>
<evidence type="ECO:0000313" key="6">
    <source>
        <dbReference type="Proteomes" id="UP000257200"/>
    </source>
</evidence>
<name>A0A3Q1G3X8_9TELE</name>
<dbReference type="AlphaFoldDB" id="A0A3Q1G3X8"/>
<comment type="catalytic activity">
    <reaction evidence="3">
        <text>4,8-dimethylnonanoyl-CoA + (R)-carnitine = O-4,8-dimethylnonanoyl-(R)-carnitine + CoA</text>
        <dbReference type="Rhea" id="RHEA:44860"/>
        <dbReference type="ChEBI" id="CHEBI:16347"/>
        <dbReference type="ChEBI" id="CHEBI:57287"/>
        <dbReference type="ChEBI" id="CHEBI:77061"/>
        <dbReference type="ChEBI" id="CHEBI:84654"/>
    </reaction>
</comment>
<keyword evidence="2" id="KW-0012">Acyltransferase</keyword>
<dbReference type="Pfam" id="PF00755">
    <property type="entry name" value="Carn_acyltransf"/>
    <property type="match status" value="1"/>
</dbReference>
<dbReference type="InParanoid" id="A0A3Q1G3X8"/>
<proteinExistence type="predicted"/>
<feature type="domain" description="Choline/carnitine acyltransferase" evidence="4">
    <location>
        <begin position="28"/>
        <end position="90"/>
    </location>
</feature>
<dbReference type="PANTHER" id="PTHR22589:SF50">
    <property type="entry name" value="CARNITINE O-ACETYLTRANSFERASE"/>
    <property type="match status" value="1"/>
</dbReference>
<evidence type="ECO:0000256" key="3">
    <source>
        <dbReference type="ARBA" id="ARBA00048999"/>
    </source>
</evidence>
<dbReference type="GeneTree" id="ENSGT01150000286917"/>
<sequence length="175" mass="20364">MLRICTRTMVTSLVTGRYFTHQTGLPSLPVPPLQQTCEWYLNFLEPIVEVEELKHTKELVKEFQKAGGVGERLQRSLEMKARKTDNWVSSTTKLIAVDTLGLRNIMAHLADFSYHFCTYSCFCVSFYDIKIPCEMIKIRVREEEVTWHIKDMPFYDTRWFSPNLGGVCELTRAQS</sequence>
<dbReference type="GO" id="GO:0005777">
    <property type="term" value="C:peroxisome"/>
    <property type="evidence" value="ECO:0007669"/>
    <property type="project" value="TreeGrafter"/>
</dbReference>
<dbReference type="InterPro" id="IPR042572">
    <property type="entry name" value="Carn_acyl_trans_N"/>
</dbReference>
<evidence type="ECO:0000256" key="1">
    <source>
        <dbReference type="ARBA" id="ARBA00005005"/>
    </source>
</evidence>
<dbReference type="InterPro" id="IPR039551">
    <property type="entry name" value="Cho/carn_acyl_trans"/>
</dbReference>
<dbReference type="GO" id="GO:0006635">
    <property type="term" value="P:fatty acid beta-oxidation"/>
    <property type="evidence" value="ECO:0007669"/>
    <property type="project" value="UniProtKB-UniPathway"/>
</dbReference>
<dbReference type="UniPathway" id="UPA00659"/>
<dbReference type="Gene3D" id="1.10.275.20">
    <property type="entry name" value="Choline/Carnitine o-acyltransferase"/>
    <property type="match status" value="1"/>
</dbReference>
<dbReference type="SUPFAM" id="SSF52777">
    <property type="entry name" value="CoA-dependent acyltransferases"/>
    <property type="match status" value="1"/>
</dbReference>
<evidence type="ECO:0000259" key="4">
    <source>
        <dbReference type="Pfam" id="PF00755"/>
    </source>
</evidence>
<comment type="pathway">
    <text evidence="1">Lipid metabolism; fatty acid beta-oxidation.</text>
</comment>
<dbReference type="Proteomes" id="UP000257200">
    <property type="component" value="Unplaced"/>
</dbReference>
<dbReference type="GO" id="GO:0004092">
    <property type="term" value="F:carnitine O-acetyltransferase activity"/>
    <property type="evidence" value="ECO:0007669"/>
    <property type="project" value="TreeGrafter"/>
</dbReference>